<dbReference type="Pfam" id="PF03802">
    <property type="entry name" value="CitX"/>
    <property type="match status" value="1"/>
</dbReference>
<proteinExistence type="predicted"/>
<dbReference type="STRING" id="1423734.FC83_GL001605"/>
<comment type="catalytic activity">
    <reaction evidence="4">
        <text>apo-[citrate lyase ACP] + 2'-(5''-triphospho-alpha-D-ribosyl)-3'-dephospho-CoA = holo-[citrate lyase ACP] + diphosphate</text>
        <dbReference type="Rhea" id="RHEA:16333"/>
        <dbReference type="Rhea" id="RHEA-COMP:10157"/>
        <dbReference type="Rhea" id="RHEA-COMP:10158"/>
        <dbReference type="ChEBI" id="CHEBI:29999"/>
        <dbReference type="ChEBI" id="CHEBI:33019"/>
        <dbReference type="ChEBI" id="CHEBI:61378"/>
        <dbReference type="ChEBI" id="CHEBI:82683"/>
        <dbReference type="EC" id="2.7.7.61"/>
    </reaction>
</comment>
<organism evidence="5 6">
    <name type="scientific">Agrilactobacillus composti DSM 18527 = JCM 14202</name>
    <dbReference type="NCBI Taxonomy" id="1423734"/>
    <lineage>
        <taxon>Bacteria</taxon>
        <taxon>Bacillati</taxon>
        <taxon>Bacillota</taxon>
        <taxon>Bacilli</taxon>
        <taxon>Lactobacillales</taxon>
        <taxon>Lactobacillaceae</taxon>
        <taxon>Agrilactobacillus</taxon>
    </lineage>
</organism>
<protein>
    <recommendedName>
        <fullName evidence="1">citrate lyase holo-[acyl-carrier protein] synthase</fullName>
        <ecNumber evidence="1">2.7.7.61</ecNumber>
    </recommendedName>
</protein>
<dbReference type="EMBL" id="AZGA01000088">
    <property type="protein sequence ID" value="KRM30474.1"/>
    <property type="molecule type" value="Genomic_DNA"/>
</dbReference>
<evidence type="ECO:0000256" key="2">
    <source>
        <dbReference type="ARBA" id="ARBA00022679"/>
    </source>
</evidence>
<dbReference type="Proteomes" id="UP000051236">
    <property type="component" value="Unassembled WGS sequence"/>
</dbReference>
<dbReference type="EC" id="2.7.7.61" evidence="1"/>
<dbReference type="InterPro" id="IPR005551">
    <property type="entry name" value="CitX"/>
</dbReference>
<dbReference type="PATRIC" id="fig|1423734.3.peg.1625"/>
<keyword evidence="6" id="KW-1185">Reference proteome</keyword>
<dbReference type="GO" id="GO:0051191">
    <property type="term" value="P:prosthetic group biosynthetic process"/>
    <property type="evidence" value="ECO:0007669"/>
    <property type="project" value="InterPro"/>
</dbReference>
<evidence type="ECO:0000313" key="6">
    <source>
        <dbReference type="Proteomes" id="UP000051236"/>
    </source>
</evidence>
<dbReference type="NCBIfam" id="TIGR03124">
    <property type="entry name" value="citrate_citX"/>
    <property type="match status" value="1"/>
</dbReference>
<keyword evidence="3" id="KW-0548">Nucleotidyltransferase</keyword>
<accession>A0A0R1XJV3</accession>
<evidence type="ECO:0000256" key="3">
    <source>
        <dbReference type="ARBA" id="ARBA00022695"/>
    </source>
</evidence>
<dbReference type="eggNOG" id="COG3697">
    <property type="taxonomic scope" value="Bacteria"/>
</dbReference>
<evidence type="ECO:0000256" key="4">
    <source>
        <dbReference type="ARBA" id="ARBA00048574"/>
    </source>
</evidence>
<evidence type="ECO:0000256" key="1">
    <source>
        <dbReference type="ARBA" id="ARBA00012524"/>
    </source>
</evidence>
<gene>
    <name evidence="5" type="ORF">FC83_GL001605</name>
</gene>
<keyword evidence="2 5" id="KW-0808">Transferase</keyword>
<name>A0A0R1XJV3_9LACO</name>
<dbReference type="GO" id="GO:0050519">
    <property type="term" value="F:holo-citrate lyase synthase activity"/>
    <property type="evidence" value="ECO:0007669"/>
    <property type="project" value="UniProtKB-EC"/>
</dbReference>
<evidence type="ECO:0000313" key="5">
    <source>
        <dbReference type="EMBL" id="KRM30474.1"/>
    </source>
</evidence>
<reference evidence="5 6" key="1">
    <citation type="journal article" date="2015" name="Genome Announc.">
        <title>Expanding the biotechnology potential of lactobacilli through comparative genomics of 213 strains and associated genera.</title>
        <authorList>
            <person name="Sun Z."/>
            <person name="Harris H.M."/>
            <person name="McCann A."/>
            <person name="Guo C."/>
            <person name="Argimon S."/>
            <person name="Zhang W."/>
            <person name="Yang X."/>
            <person name="Jeffery I.B."/>
            <person name="Cooney J.C."/>
            <person name="Kagawa T.F."/>
            <person name="Liu W."/>
            <person name="Song Y."/>
            <person name="Salvetti E."/>
            <person name="Wrobel A."/>
            <person name="Rasinkangas P."/>
            <person name="Parkhill J."/>
            <person name="Rea M.C."/>
            <person name="O'Sullivan O."/>
            <person name="Ritari J."/>
            <person name="Douillard F.P."/>
            <person name="Paul Ross R."/>
            <person name="Yang R."/>
            <person name="Briner A.E."/>
            <person name="Felis G.E."/>
            <person name="de Vos W.M."/>
            <person name="Barrangou R."/>
            <person name="Klaenhammer T.R."/>
            <person name="Caufield P.W."/>
            <person name="Cui Y."/>
            <person name="Zhang H."/>
            <person name="O'Toole P.W."/>
        </authorList>
    </citation>
    <scope>NUCLEOTIDE SEQUENCE [LARGE SCALE GENOMIC DNA]</scope>
    <source>
        <strain evidence="5 6">DSM 18527</strain>
    </source>
</reference>
<comment type="caution">
    <text evidence="5">The sequence shown here is derived from an EMBL/GenBank/DDBJ whole genome shotgun (WGS) entry which is preliminary data.</text>
</comment>
<sequence>MKMVDIFTTGVPQDILAVLNNRDQRAALQAQLLQQYPTATVVAIKLNIPGPLKNNAPLKQLFQVGFTQFNQTLTSQPLDKIAWDKPTGCETFLVLTTPYLAVKQLAVNFEDEFTLGRLFDIDVLSAAFGTRAISRSDLGAASRRCFICGRPAKDCARSRRHSVPELQAKISQMYTNFFKTTSA</sequence>
<dbReference type="AlphaFoldDB" id="A0A0R1XJV3"/>